<protein>
    <submittedName>
        <fullName evidence="2">Putative dithiol-disulfide oxidoreductase (DUF899 family)</fullName>
    </submittedName>
</protein>
<sequence length="252" mass="29242">MHTPPIVSPAEWAAAHRRMLVKEKELTRARDALAAERRRMPWVEVTKPYTFHGPEGEASLLDLFDGRRQLIVYRAFFEPGVHGWPDHACRGCSMMADNLGHLAHINARDTTLVFASRAPQADIERVRARMGWQMPWYTITDDFDADFGVDEWHGTNAFIHHGDRVYRTYFVNNRGDEALGTNWSYLDLTALGRQETWEDSPEGYPQTAPYEWWDWHDEYGRHAPSRWFGEPDPDDPNDQRPPLTRAEPRGAR</sequence>
<proteinExistence type="predicted"/>
<evidence type="ECO:0000256" key="1">
    <source>
        <dbReference type="SAM" id="MobiDB-lite"/>
    </source>
</evidence>
<organism evidence="2 3">
    <name type="scientific">Amycolatopsis thermoflava</name>
    <dbReference type="NCBI Taxonomy" id="84480"/>
    <lineage>
        <taxon>Bacteria</taxon>
        <taxon>Bacillati</taxon>
        <taxon>Actinomycetota</taxon>
        <taxon>Actinomycetes</taxon>
        <taxon>Pseudonocardiales</taxon>
        <taxon>Pseudonocardiaceae</taxon>
        <taxon>Amycolatopsis</taxon>
        <taxon>Amycolatopsis methanolica group</taxon>
    </lineage>
</organism>
<feature type="region of interest" description="Disordered" evidence="1">
    <location>
        <begin position="224"/>
        <end position="252"/>
    </location>
</feature>
<dbReference type="EMBL" id="RKHY01000001">
    <property type="protein sequence ID" value="ROS38097.1"/>
    <property type="molecule type" value="Genomic_DNA"/>
</dbReference>
<comment type="caution">
    <text evidence="2">The sequence shown here is derived from an EMBL/GenBank/DDBJ whole genome shotgun (WGS) entry which is preliminary data.</text>
</comment>
<dbReference type="AlphaFoldDB" id="A0A3N2GNC1"/>
<reference evidence="2 3" key="1">
    <citation type="submission" date="2018-11" db="EMBL/GenBank/DDBJ databases">
        <title>Sequencing the genomes of 1000 actinobacteria strains.</title>
        <authorList>
            <person name="Klenk H.-P."/>
        </authorList>
    </citation>
    <scope>NUCLEOTIDE SEQUENCE [LARGE SCALE GENOMIC DNA]</scope>
    <source>
        <strain evidence="2 3">DSM 44348</strain>
    </source>
</reference>
<dbReference type="Pfam" id="PF05988">
    <property type="entry name" value="DUF899"/>
    <property type="match status" value="1"/>
</dbReference>
<accession>A0A3N2GNC1</accession>
<gene>
    <name evidence="2" type="ORF">EDD35_0361</name>
</gene>
<evidence type="ECO:0000313" key="2">
    <source>
        <dbReference type="EMBL" id="ROS38097.1"/>
    </source>
</evidence>
<dbReference type="Proteomes" id="UP000274843">
    <property type="component" value="Unassembled WGS sequence"/>
</dbReference>
<dbReference type="GeneID" id="301841849"/>
<dbReference type="RefSeq" id="WP_123682599.1">
    <property type="nucleotide sequence ID" value="NZ_RKHY01000001.1"/>
</dbReference>
<evidence type="ECO:0000313" key="3">
    <source>
        <dbReference type="Proteomes" id="UP000274843"/>
    </source>
</evidence>
<dbReference type="InterPro" id="IPR010296">
    <property type="entry name" value="DUF899_thioredox"/>
</dbReference>
<keyword evidence="3" id="KW-1185">Reference proteome</keyword>
<name>A0A3N2GNC1_9PSEU</name>